<feature type="transmembrane region" description="Helical" evidence="8">
    <location>
        <begin position="206"/>
        <end position="225"/>
    </location>
</feature>
<evidence type="ECO:0000313" key="10">
    <source>
        <dbReference type="Proteomes" id="UP000186894"/>
    </source>
</evidence>
<keyword evidence="3" id="KW-0813">Transport</keyword>
<evidence type="ECO:0000313" key="9">
    <source>
        <dbReference type="EMBL" id="OLP46938.1"/>
    </source>
</evidence>
<dbReference type="Pfam" id="PF01925">
    <property type="entry name" value="TauE"/>
    <property type="match status" value="1"/>
</dbReference>
<dbReference type="Proteomes" id="UP000186894">
    <property type="component" value="Unassembled WGS sequence"/>
</dbReference>
<dbReference type="STRING" id="1867956.BJF95_02245"/>
<keyword evidence="6 8" id="KW-1133">Transmembrane helix</keyword>
<dbReference type="PANTHER" id="PTHR30269">
    <property type="entry name" value="TRANSMEMBRANE PROTEIN YFCA"/>
    <property type="match status" value="1"/>
</dbReference>
<keyword evidence="7 8" id="KW-0472">Membrane</keyword>
<evidence type="ECO:0000256" key="3">
    <source>
        <dbReference type="ARBA" id="ARBA00022448"/>
    </source>
</evidence>
<name>A0A1Q8ZXY2_9HYPH</name>
<feature type="transmembrane region" description="Helical" evidence="8">
    <location>
        <begin position="138"/>
        <end position="166"/>
    </location>
</feature>
<evidence type="ECO:0000256" key="5">
    <source>
        <dbReference type="ARBA" id="ARBA00022692"/>
    </source>
</evidence>
<comment type="subcellular location">
    <subcellularLocation>
        <location evidence="1 8">Cell membrane</location>
        <topology evidence="1 8">Multi-pass membrane protein</topology>
    </subcellularLocation>
</comment>
<comment type="similarity">
    <text evidence="2 8">Belongs to the 4-toluene sulfonate uptake permease (TSUP) (TC 2.A.102) family.</text>
</comment>
<dbReference type="AlphaFoldDB" id="A0A1Q8ZXY2"/>
<protein>
    <recommendedName>
        <fullName evidence="8">Probable membrane transporter protein</fullName>
    </recommendedName>
</protein>
<dbReference type="InterPro" id="IPR002781">
    <property type="entry name" value="TM_pro_TauE-like"/>
</dbReference>
<evidence type="ECO:0000256" key="1">
    <source>
        <dbReference type="ARBA" id="ARBA00004651"/>
    </source>
</evidence>
<gene>
    <name evidence="9" type="ORF">BJF95_02245</name>
</gene>
<feature type="transmembrane region" description="Helical" evidence="8">
    <location>
        <begin position="30"/>
        <end position="47"/>
    </location>
</feature>
<proteinExistence type="inferred from homology"/>
<comment type="caution">
    <text evidence="9">The sequence shown here is derived from an EMBL/GenBank/DDBJ whole genome shotgun (WGS) entry which is preliminary data.</text>
</comment>
<dbReference type="PANTHER" id="PTHR30269:SF37">
    <property type="entry name" value="MEMBRANE TRANSPORTER PROTEIN"/>
    <property type="match status" value="1"/>
</dbReference>
<evidence type="ECO:0000256" key="4">
    <source>
        <dbReference type="ARBA" id="ARBA00022475"/>
    </source>
</evidence>
<evidence type="ECO:0000256" key="2">
    <source>
        <dbReference type="ARBA" id="ARBA00009142"/>
    </source>
</evidence>
<evidence type="ECO:0000256" key="6">
    <source>
        <dbReference type="ARBA" id="ARBA00022989"/>
    </source>
</evidence>
<dbReference type="EMBL" id="MKIM01000017">
    <property type="protein sequence ID" value="OLP46938.1"/>
    <property type="molecule type" value="Genomic_DNA"/>
</dbReference>
<sequence>MTLDIAGLGIGLGGLLLLTAIAAYMQTLTGFAFGLIMMGGVGLTGVIPLREAAILVSVLVIVNALQVLRHGWRDIAMAEFIPIILSSLVFLLVGYWLLGILLAASLDWLKLVLGTIIVLSSLQLLLKPAPLTQRSSTGSFVFFGAIAGLMGGLFSTAGPPLVYHLYRQPLNARSVRETLVAVFAINALIRLVTVAAAGTIPSSHFWWSLTTIPVVIGFTFLAKRWPPPISPATMRRLAFLLLFLSGVSLAAPALFTLFGDIA</sequence>
<keyword evidence="10" id="KW-1185">Reference proteome</keyword>
<organism evidence="9 10">
    <name type="scientific">Rhizobium oryziradicis</name>
    <dbReference type="NCBI Taxonomy" id="1867956"/>
    <lineage>
        <taxon>Bacteria</taxon>
        <taxon>Pseudomonadati</taxon>
        <taxon>Pseudomonadota</taxon>
        <taxon>Alphaproteobacteria</taxon>
        <taxon>Hyphomicrobiales</taxon>
        <taxon>Rhizobiaceae</taxon>
        <taxon>Rhizobium/Agrobacterium group</taxon>
        <taxon>Rhizobium</taxon>
    </lineage>
</organism>
<feature type="transmembrane region" description="Helical" evidence="8">
    <location>
        <begin position="108"/>
        <end position="126"/>
    </location>
</feature>
<feature type="transmembrane region" description="Helical" evidence="8">
    <location>
        <begin position="237"/>
        <end position="258"/>
    </location>
</feature>
<reference evidence="9 10" key="1">
    <citation type="submission" date="2016-09" db="EMBL/GenBank/DDBJ databases">
        <title>Rhizobium oryziradicis sp. nov., isolated from the root of rice.</title>
        <authorList>
            <person name="Zhao J."/>
            <person name="Zhang X."/>
        </authorList>
    </citation>
    <scope>NUCLEOTIDE SEQUENCE [LARGE SCALE GENOMIC DNA]</scope>
    <source>
        <strain evidence="9 10">N19</strain>
    </source>
</reference>
<feature type="transmembrane region" description="Helical" evidence="8">
    <location>
        <begin position="178"/>
        <end position="200"/>
    </location>
</feature>
<dbReference type="GO" id="GO:0005886">
    <property type="term" value="C:plasma membrane"/>
    <property type="evidence" value="ECO:0007669"/>
    <property type="project" value="UniProtKB-SubCell"/>
</dbReference>
<feature type="transmembrane region" description="Helical" evidence="8">
    <location>
        <begin position="52"/>
        <end position="68"/>
    </location>
</feature>
<evidence type="ECO:0000256" key="7">
    <source>
        <dbReference type="ARBA" id="ARBA00023136"/>
    </source>
</evidence>
<dbReference type="OrthoDB" id="7029178at2"/>
<feature type="transmembrane region" description="Helical" evidence="8">
    <location>
        <begin position="80"/>
        <end position="101"/>
    </location>
</feature>
<feature type="transmembrane region" description="Helical" evidence="8">
    <location>
        <begin position="5"/>
        <end position="24"/>
    </location>
</feature>
<dbReference type="RefSeq" id="WP_075637527.1">
    <property type="nucleotide sequence ID" value="NZ_MKIM01000017.1"/>
</dbReference>
<evidence type="ECO:0000256" key="8">
    <source>
        <dbReference type="RuleBase" id="RU363041"/>
    </source>
</evidence>
<keyword evidence="4 8" id="KW-1003">Cell membrane</keyword>
<dbReference type="InterPro" id="IPR052017">
    <property type="entry name" value="TSUP"/>
</dbReference>
<keyword evidence="5 8" id="KW-0812">Transmembrane</keyword>
<accession>A0A1Q8ZXY2</accession>